<dbReference type="PANTHER" id="PTHR32089">
    <property type="entry name" value="METHYL-ACCEPTING CHEMOTAXIS PROTEIN MCPB"/>
    <property type="match status" value="1"/>
</dbReference>
<comment type="similarity">
    <text evidence="4">Belongs to the methyl-accepting chemotaxis (MCP) protein family.</text>
</comment>
<evidence type="ECO:0000256" key="2">
    <source>
        <dbReference type="ARBA" id="ARBA00022519"/>
    </source>
</evidence>
<dbReference type="Pfam" id="PF12729">
    <property type="entry name" value="4HB_MCP_1"/>
    <property type="match status" value="1"/>
</dbReference>
<comment type="subcellular location">
    <subcellularLocation>
        <location evidence="1">Cell inner membrane</location>
        <topology evidence="1">Multi-pass membrane protein</topology>
    </subcellularLocation>
</comment>
<comment type="caution">
    <text evidence="9">The sequence shown here is derived from an EMBL/GenBank/DDBJ whole genome shotgun (WGS) entry which is preliminary data.</text>
</comment>
<keyword evidence="2" id="KW-0997">Cell inner membrane</keyword>
<accession>A0ABS9R0C9</accession>
<dbReference type="PROSITE" id="PS50192">
    <property type="entry name" value="T_SNARE"/>
    <property type="match status" value="1"/>
</dbReference>
<organism evidence="9 10">
    <name type="scientific">Shewanella cutis</name>
    <dbReference type="NCBI Taxonomy" id="2766780"/>
    <lineage>
        <taxon>Bacteria</taxon>
        <taxon>Pseudomonadati</taxon>
        <taxon>Pseudomonadota</taxon>
        <taxon>Gammaproteobacteria</taxon>
        <taxon>Alteromonadales</taxon>
        <taxon>Shewanellaceae</taxon>
        <taxon>Shewanella</taxon>
    </lineage>
</organism>
<dbReference type="RefSeq" id="WP_240132508.1">
    <property type="nucleotide sequence ID" value="NZ_JACSDI010000023.1"/>
</dbReference>
<dbReference type="EMBL" id="JACSDI010000023">
    <property type="protein sequence ID" value="MCG9966056.1"/>
    <property type="molecule type" value="Genomic_DNA"/>
</dbReference>
<evidence type="ECO:0000256" key="1">
    <source>
        <dbReference type="ARBA" id="ARBA00004429"/>
    </source>
</evidence>
<protein>
    <submittedName>
        <fullName evidence="9">Methyl-accepting chemotaxis protein</fullName>
    </submittedName>
</protein>
<gene>
    <name evidence="9" type="ORF">H9J30_19375</name>
</gene>
<evidence type="ECO:0000256" key="6">
    <source>
        <dbReference type="SAM" id="Phobius"/>
    </source>
</evidence>
<evidence type="ECO:0000313" key="10">
    <source>
        <dbReference type="Proteomes" id="UP000829384"/>
    </source>
</evidence>
<dbReference type="InterPro" id="IPR004089">
    <property type="entry name" value="MCPsignal_dom"/>
</dbReference>
<dbReference type="Pfam" id="PF00015">
    <property type="entry name" value="MCPsignal"/>
    <property type="match status" value="1"/>
</dbReference>
<dbReference type="SUPFAM" id="SSF58104">
    <property type="entry name" value="Methyl-accepting chemotaxis protein (MCP) signaling domain"/>
    <property type="match status" value="1"/>
</dbReference>
<keyword evidence="6" id="KW-1133">Transmembrane helix</keyword>
<sequence>MKIIKRLYFGFATLLLIMIGITCFGLFKISIAEQNLTQLSEQTAVEQRQAINFRGSVHDRAITIRDIVLTKDLDNAKLLQNDIIQLNEFYQKAAITLDHMYAKATHSPDEEKMLMLIKDIEKITLILTNDLVSMVNDGRQAEATNYLITKVSPAYSEWLKRINKLIDYQEVVIQHQVSAAREQTNSFQWTMLIVTTIAVIIGIIVSMSTVNRLKRLIGGELEYAAWVIKEIASGDLTTQVKFHSSDSILSALQGLTEHMSGITKSSMNAATELLMASNELLLTAKYNEKLINNQKIATEQGATAINQMSSTVSDVANHTTTAAELALTAMNEFNLGQHEVGKTQSSINELAEKVSEAAIVINNLSEDSRQIGSVLEVIQSIAEQTNLLALNAAIEAARAGEQGRGFAVVADEVRNLARRTQESTKQVQTVIEKMQGNSMSAVSVMNEGRVQAEISVKQAKSAGESLSVINLSVTKISDMNTQIATAAEEQSVVASEINSNFSQITHSATLAEEQASKITIASQKLEVLAKTLERNVKQFKTA</sequence>
<keyword evidence="10" id="KW-1185">Reference proteome</keyword>
<reference evidence="9 10" key="1">
    <citation type="submission" date="2020-08" db="EMBL/GenBank/DDBJ databases">
        <title>Whole genome sequence of Shewanella sp strain PS-2.</title>
        <authorList>
            <person name="Das S.K."/>
        </authorList>
    </citation>
    <scope>NUCLEOTIDE SEQUENCE [LARGE SCALE GENOMIC DNA]</scope>
    <source>
        <strain evidence="9 10">PS-2</strain>
    </source>
</reference>
<dbReference type="Gene3D" id="1.10.287.950">
    <property type="entry name" value="Methyl-accepting chemotaxis protein"/>
    <property type="match status" value="1"/>
</dbReference>
<keyword evidence="2" id="KW-1003">Cell membrane</keyword>
<name>A0ABS9R0C9_9GAMM</name>
<feature type="domain" description="Methyl-accepting transducer" evidence="7">
    <location>
        <begin position="269"/>
        <end position="505"/>
    </location>
</feature>
<keyword evidence="6" id="KW-0812">Transmembrane</keyword>
<evidence type="ECO:0000259" key="7">
    <source>
        <dbReference type="PROSITE" id="PS50111"/>
    </source>
</evidence>
<dbReference type="CDD" id="cd11386">
    <property type="entry name" value="MCP_signal"/>
    <property type="match status" value="1"/>
</dbReference>
<evidence type="ECO:0000313" key="9">
    <source>
        <dbReference type="EMBL" id="MCG9966056.1"/>
    </source>
</evidence>
<evidence type="ECO:0000256" key="4">
    <source>
        <dbReference type="ARBA" id="ARBA00029447"/>
    </source>
</evidence>
<dbReference type="PROSITE" id="PS50111">
    <property type="entry name" value="CHEMOTAXIS_TRANSDUC_2"/>
    <property type="match status" value="1"/>
</dbReference>
<keyword evidence="6" id="KW-0472">Membrane</keyword>
<evidence type="ECO:0000256" key="5">
    <source>
        <dbReference type="PROSITE-ProRule" id="PRU00284"/>
    </source>
</evidence>
<keyword evidence="3 5" id="KW-0807">Transducer</keyword>
<dbReference type="PANTHER" id="PTHR32089:SF120">
    <property type="entry name" value="METHYL-ACCEPTING CHEMOTAXIS PROTEIN TLPQ"/>
    <property type="match status" value="1"/>
</dbReference>
<evidence type="ECO:0000256" key="3">
    <source>
        <dbReference type="ARBA" id="ARBA00023224"/>
    </source>
</evidence>
<dbReference type="InterPro" id="IPR024478">
    <property type="entry name" value="HlyB_4HB_MCP"/>
</dbReference>
<dbReference type="SMART" id="SM00283">
    <property type="entry name" value="MA"/>
    <property type="match status" value="1"/>
</dbReference>
<dbReference type="Proteomes" id="UP000829384">
    <property type="component" value="Unassembled WGS sequence"/>
</dbReference>
<proteinExistence type="inferred from homology"/>
<evidence type="ECO:0000259" key="8">
    <source>
        <dbReference type="PROSITE" id="PS50192"/>
    </source>
</evidence>
<feature type="transmembrane region" description="Helical" evidence="6">
    <location>
        <begin position="7"/>
        <end position="27"/>
    </location>
</feature>
<feature type="domain" description="T-SNARE coiled-coil homology" evidence="8">
    <location>
        <begin position="456"/>
        <end position="518"/>
    </location>
</feature>
<dbReference type="InterPro" id="IPR000727">
    <property type="entry name" value="T_SNARE_dom"/>
</dbReference>